<dbReference type="EC" id="2.7.7.65" evidence="2"/>
<proteinExistence type="predicted"/>
<keyword evidence="4 9" id="KW-0812">Transmembrane</keyword>
<evidence type="ECO:0000256" key="7">
    <source>
        <dbReference type="ARBA" id="ARBA00034247"/>
    </source>
</evidence>
<evidence type="ECO:0000256" key="9">
    <source>
        <dbReference type="SAM" id="Phobius"/>
    </source>
</evidence>
<accession>A0A7V8JT17</accession>
<gene>
    <name evidence="12" type="primary">cph2_8</name>
    <name evidence="12" type="ORF">GAK35_03507</name>
</gene>
<dbReference type="Gene3D" id="1.10.8.500">
    <property type="entry name" value="HAMP domain in histidine kinase"/>
    <property type="match status" value="1"/>
</dbReference>
<dbReference type="PANTHER" id="PTHR45138:SF9">
    <property type="entry name" value="DIGUANYLATE CYCLASE DGCM-RELATED"/>
    <property type="match status" value="1"/>
</dbReference>
<dbReference type="GO" id="GO:1902201">
    <property type="term" value="P:negative regulation of bacterial-type flagellum-dependent cell motility"/>
    <property type="evidence" value="ECO:0007669"/>
    <property type="project" value="TreeGrafter"/>
</dbReference>
<dbReference type="InterPro" id="IPR029787">
    <property type="entry name" value="Nucleotide_cyclase"/>
</dbReference>
<dbReference type="InterPro" id="IPR003660">
    <property type="entry name" value="HAMP_dom"/>
</dbReference>
<dbReference type="InterPro" id="IPR033479">
    <property type="entry name" value="dCache_1"/>
</dbReference>
<evidence type="ECO:0000313" key="13">
    <source>
        <dbReference type="Proteomes" id="UP000462435"/>
    </source>
</evidence>
<organism evidence="12 13">
    <name type="scientific">Herbaspirillum frisingense</name>
    <dbReference type="NCBI Taxonomy" id="92645"/>
    <lineage>
        <taxon>Bacteria</taxon>
        <taxon>Pseudomonadati</taxon>
        <taxon>Pseudomonadota</taxon>
        <taxon>Betaproteobacteria</taxon>
        <taxon>Burkholderiales</taxon>
        <taxon>Oxalobacteraceae</taxon>
        <taxon>Herbaspirillum</taxon>
    </lineage>
</organism>
<dbReference type="InterPro" id="IPR043128">
    <property type="entry name" value="Rev_trsase/Diguanyl_cyclase"/>
</dbReference>
<dbReference type="GO" id="GO:0043709">
    <property type="term" value="P:cell adhesion involved in single-species biofilm formation"/>
    <property type="evidence" value="ECO:0007669"/>
    <property type="project" value="TreeGrafter"/>
</dbReference>
<evidence type="ECO:0000256" key="1">
    <source>
        <dbReference type="ARBA" id="ARBA00004651"/>
    </source>
</evidence>
<dbReference type="Proteomes" id="UP000462435">
    <property type="component" value="Unassembled WGS sequence"/>
</dbReference>
<dbReference type="CDD" id="cd01949">
    <property type="entry name" value="GGDEF"/>
    <property type="match status" value="1"/>
</dbReference>
<dbReference type="PANTHER" id="PTHR45138">
    <property type="entry name" value="REGULATORY COMPONENTS OF SENSORY TRANSDUCTION SYSTEM"/>
    <property type="match status" value="1"/>
</dbReference>
<dbReference type="CDD" id="cd06225">
    <property type="entry name" value="HAMP"/>
    <property type="match status" value="1"/>
</dbReference>
<dbReference type="Gene3D" id="3.30.450.20">
    <property type="entry name" value="PAS domain"/>
    <property type="match status" value="1"/>
</dbReference>
<dbReference type="NCBIfam" id="TIGR00254">
    <property type="entry name" value="GGDEF"/>
    <property type="match status" value="1"/>
</dbReference>
<evidence type="ECO:0000256" key="5">
    <source>
        <dbReference type="ARBA" id="ARBA00022989"/>
    </source>
</evidence>
<evidence type="ECO:0000259" key="11">
    <source>
        <dbReference type="PROSITE" id="PS50887"/>
    </source>
</evidence>
<dbReference type="SMART" id="SM00267">
    <property type="entry name" value="GGDEF"/>
    <property type="match status" value="1"/>
</dbReference>
<dbReference type="Pfam" id="PF00672">
    <property type="entry name" value="HAMP"/>
    <property type="match status" value="1"/>
</dbReference>
<keyword evidence="6 9" id="KW-0472">Membrane</keyword>
<evidence type="ECO:0000256" key="6">
    <source>
        <dbReference type="ARBA" id="ARBA00023136"/>
    </source>
</evidence>
<keyword evidence="3" id="KW-1003">Cell membrane</keyword>
<feature type="domain" description="GGDEF" evidence="11">
    <location>
        <begin position="432"/>
        <end position="568"/>
    </location>
</feature>
<dbReference type="GO" id="GO:0005886">
    <property type="term" value="C:plasma membrane"/>
    <property type="evidence" value="ECO:0007669"/>
    <property type="project" value="UniProtKB-SubCell"/>
</dbReference>
<comment type="catalytic activity">
    <reaction evidence="7">
        <text>2 GTP = 3',3'-c-di-GMP + 2 diphosphate</text>
        <dbReference type="Rhea" id="RHEA:24898"/>
        <dbReference type="ChEBI" id="CHEBI:33019"/>
        <dbReference type="ChEBI" id="CHEBI:37565"/>
        <dbReference type="ChEBI" id="CHEBI:58805"/>
        <dbReference type="EC" id="2.7.7.65"/>
    </reaction>
</comment>
<feature type="coiled-coil region" evidence="8">
    <location>
        <begin position="363"/>
        <end position="404"/>
    </location>
</feature>
<dbReference type="SUPFAM" id="SSF158472">
    <property type="entry name" value="HAMP domain-like"/>
    <property type="match status" value="1"/>
</dbReference>
<evidence type="ECO:0000256" key="2">
    <source>
        <dbReference type="ARBA" id="ARBA00012528"/>
    </source>
</evidence>
<dbReference type="PROSITE" id="PS50885">
    <property type="entry name" value="HAMP"/>
    <property type="match status" value="1"/>
</dbReference>
<protein>
    <recommendedName>
        <fullName evidence="2">diguanylate cyclase</fullName>
        <ecNumber evidence="2">2.7.7.65</ecNumber>
    </recommendedName>
</protein>
<feature type="transmembrane region" description="Helical" evidence="9">
    <location>
        <begin position="306"/>
        <end position="325"/>
    </location>
</feature>
<evidence type="ECO:0000256" key="4">
    <source>
        <dbReference type="ARBA" id="ARBA00022692"/>
    </source>
</evidence>
<keyword evidence="5 9" id="KW-1133">Transmembrane helix</keyword>
<evidence type="ECO:0000259" key="10">
    <source>
        <dbReference type="PROSITE" id="PS50885"/>
    </source>
</evidence>
<dbReference type="Gene3D" id="3.30.70.270">
    <property type="match status" value="1"/>
</dbReference>
<dbReference type="GO" id="GO:0052621">
    <property type="term" value="F:diguanylate cyclase activity"/>
    <property type="evidence" value="ECO:0007669"/>
    <property type="project" value="UniProtKB-EC"/>
</dbReference>
<feature type="domain" description="HAMP" evidence="10">
    <location>
        <begin position="326"/>
        <end position="378"/>
    </location>
</feature>
<dbReference type="InterPro" id="IPR050469">
    <property type="entry name" value="Diguanylate_Cyclase"/>
</dbReference>
<dbReference type="SUPFAM" id="SSF55073">
    <property type="entry name" value="Nucleotide cyclase"/>
    <property type="match status" value="1"/>
</dbReference>
<evidence type="ECO:0000313" key="12">
    <source>
        <dbReference type="EMBL" id="KAF1040336.1"/>
    </source>
</evidence>
<feature type="transmembrane region" description="Helical" evidence="9">
    <location>
        <begin position="21"/>
        <end position="42"/>
    </location>
</feature>
<evidence type="ECO:0000256" key="8">
    <source>
        <dbReference type="SAM" id="Coils"/>
    </source>
</evidence>
<dbReference type="SMART" id="SM00304">
    <property type="entry name" value="HAMP"/>
    <property type="match status" value="1"/>
</dbReference>
<dbReference type="EMBL" id="WNDX01000138">
    <property type="protein sequence ID" value="KAF1040336.1"/>
    <property type="molecule type" value="Genomic_DNA"/>
</dbReference>
<comment type="caution">
    <text evidence="12">The sequence shown here is derived from an EMBL/GenBank/DDBJ whole genome shotgun (WGS) entry which is preliminary data.</text>
</comment>
<dbReference type="Pfam" id="PF02743">
    <property type="entry name" value="dCache_1"/>
    <property type="match status" value="1"/>
</dbReference>
<dbReference type="GO" id="GO:0007165">
    <property type="term" value="P:signal transduction"/>
    <property type="evidence" value="ECO:0007669"/>
    <property type="project" value="InterPro"/>
</dbReference>
<comment type="subcellular location">
    <subcellularLocation>
        <location evidence="1">Cell membrane</location>
        <topology evidence="1">Multi-pass membrane protein</topology>
    </subcellularLocation>
</comment>
<evidence type="ECO:0000256" key="3">
    <source>
        <dbReference type="ARBA" id="ARBA00022475"/>
    </source>
</evidence>
<dbReference type="PROSITE" id="PS50887">
    <property type="entry name" value="GGDEF"/>
    <property type="match status" value="1"/>
</dbReference>
<dbReference type="FunFam" id="3.30.70.270:FF:000001">
    <property type="entry name" value="Diguanylate cyclase domain protein"/>
    <property type="match status" value="1"/>
</dbReference>
<dbReference type="CDD" id="cd18774">
    <property type="entry name" value="PDC2_HK_sensor"/>
    <property type="match status" value="1"/>
</dbReference>
<reference evidence="13" key="1">
    <citation type="journal article" date="2020" name="MBio">
        <title>Horizontal gene transfer to a defensive symbiont with a reduced genome amongst a multipartite beetle microbiome.</title>
        <authorList>
            <person name="Waterworth S.C."/>
            <person name="Florez L.V."/>
            <person name="Rees E.R."/>
            <person name="Hertweck C."/>
            <person name="Kaltenpoth M."/>
            <person name="Kwan J.C."/>
        </authorList>
    </citation>
    <scope>NUCLEOTIDE SEQUENCE [LARGE SCALE GENOMIC DNA]</scope>
</reference>
<name>A0A7V8JT17_9BURK</name>
<dbReference type="Pfam" id="PF00990">
    <property type="entry name" value="GGDEF"/>
    <property type="match status" value="1"/>
</dbReference>
<dbReference type="AlphaFoldDB" id="A0A7V8JT17"/>
<dbReference type="InterPro" id="IPR000160">
    <property type="entry name" value="GGDEF_dom"/>
</dbReference>
<sequence>MRKRLDFLSLSFLRKIEIRYRLINSFILVSLLPLLISGLLAYGETSRATQEKVRAYSVQVAKQISQNLMLRMEKIEDTSEELALSDRLQNLLADYYGADEASGAAARSGIAKALLDTYGSFPYVNQKYILDRNRQVIDAQIFAPLANSVARLAEEAPDFNGRARWALYNAGHGQKSLAMLREIRFTGNNRNAGFLFVGVRPNYFFRIFEGIDLGYDSSIFIVDANNGAIVVQSREGGAGVADPALQQGIAASLAQRRDSDFISYTAADKTAYYAAIAKVPHTSWLVVSATPSDRLNADTRSVRNKIVGIGVLCFAASLLLSALIARSISVPLKRLIMVMKETESGNSRIRMEQAGSDEIAVLSRKFNEMASKLHQNKEQLEEQVAVRTRELERANRKLEALSATDGLTGVANRRRFDEALANEMRRASRSSKPLALLMLDVDFFKKYNDRYGHQAGDECLRIVARVLQKSSRRATDLVARYGGEEFSIIVAESDAGSAIQHAENICDAIFELKIPHADSPFGYITASIGVAAVQPDDHTIPERVLRIADQALYHAKYQGRNRVVLGNDATHSL</sequence>
<keyword evidence="8" id="KW-0175">Coiled coil</keyword>